<comment type="caution">
    <text evidence="2">The sequence shown here is derived from an EMBL/GenBank/DDBJ whole genome shotgun (WGS) entry which is preliminary data.</text>
</comment>
<feature type="transmembrane region" description="Helical" evidence="1">
    <location>
        <begin position="7"/>
        <end position="27"/>
    </location>
</feature>
<keyword evidence="1" id="KW-0812">Transmembrane</keyword>
<dbReference type="Proteomes" id="UP001177023">
    <property type="component" value="Unassembled WGS sequence"/>
</dbReference>
<keyword evidence="1" id="KW-0472">Membrane</keyword>
<keyword evidence="1" id="KW-1133">Transmembrane helix</keyword>
<sequence length="135" mass="15225">MCRIVVTLLVIISTIACIFAGSMWAYIPVSMTLENADKADVSTMVCPKYKYVLPRDCFSIAECIRVEDGNWQQNDDLIIYIACNPLKTAQAVSGVLVIFGGYLLIQLGYDLICCLIVPCKWVYSTLRRNRKEFIV</sequence>
<evidence type="ECO:0000256" key="1">
    <source>
        <dbReference type="SAM" id="Phobius"/>
    </source>
</evidence>
<proteinExistence type="predicted"/>
<accession>A0AA36D9M8</accession>
<reference evidence="2" key="1">
    <citation type="submission" date="2023-06" db="EMBL/GenBank/DDBJ databases">
        <authorList>
            <person name="Delattre M."/>
        </authorList>
    </citation>
    <scope>NUCLEOTIDE SEQUENCE</scope>
    <source>
        <strain evidence="2">AF72</strain>
    </source>
</reference>
<organism evidence="2 3">
    <name type="scientific">Mesorhabditis spiculigera</name>
    <dbReference type="NCBI Taxonomy" id="96644"/>
    <lineage>
        <taxon>Eukaryota</taxon>
        <taxon>Metazoa</taxon>
        <taxon>Ecdysozoa</taxon>
        <taxon>Nematoda</taxon>
        <taxon>Chromadorea</taxon>
        <taxon>Rhabditida</taxon>
        <taxon>Rhabditina</taxon>
        <taxon>Rhabditomorpha</taxon>
        <taxon>Rhabditoidea</taxon>
        <taxon>Rhabditidae</taxon>
        <taxon>Mesorhabditinae</taxon>
        <taxon>Mesorhabditis</taxon>
    </lineage>
</organism>
<name>A0AA36D9M8_9BILA</name>
<evidence type="ECO:0000313" key="2">
    <source>
        <dbReference type="EMBL" id="CAJ0583703.1"/>
    </source>
</evidence>
<dbReference type="AlphaFoldDB" id="A0AA36D9M8"/>
<feature type="non-terminal residue" evidence="2">
    <location>
        <position position="135"/>
    </location>
</feature>
<keyword evidence="3" id="KW-1185">Reference proteome</keyword>
<gene>
    <name evidence="2" type="ORF">MSPICULIGERA_LOCUS21773</name>
</gene>
<feature type="transmembrane region" description="Helical" evidence="1">
    <location>
        <begin position="95"/>
        <end position="123"/>
    </location>
</feature>
<dbReference type="EMBL" id="CATQJA010002665">
    <property type="protein sequence ID" value="CAJ0583703.1"/>
    <property type="molecule type" value="Genomic_DNA"/>
</dbReference>
<protein>
    <submittedName>
        <fullName evidence="2">Uncharacterized protein</fullName>
    </submittedName>
</protein>
<evidence type="ECO:0000313" key="3">
    <source>
        <dbReference type="Proteomes" id="UP001177023"/>
    </source>
</evidence>
<dbReference type="PROSITE" id="PS51257">
    <property type="entry name" value="PROKAR_LIPOPROTEIN"/>
    <property type="match status" value="1"/>
</dbReference>